<evidence type="ECO:0000313" key="2">
    <source>
        <dbReference type="Proteomes" id="UP000551563"/>
    </source>
</evidence>
<protein>
    <submittedName>
        <fullName evidence="1">Uncharacterized protein</fullName>
    </submittedName>
</protein>
<sequence>MYKSTPISAPNKIERGNDRLAEQMKGISKVITFDGPPEPEKIKPGEAGVNLSWLTELADNPPPKNRHWSKMLRELVLNPRADGTTPTNDELAAKLEVFRDTVMRAKKRWQKIGVIYRVNYNGVYAYNPKMLVAKDKDGNVIKHVSIDVRAASDMEAYH</sequence>
<comment type="caution">
    <text evidence="1">The sequence shown here is derived from an EMBL/GenBank/DDBJ whole genome shotgun (WGS) entry which is preliminary data.</text>
</comment>
<organism evidence="1 2">
    <name type="scientific">Brucella intermedia</name>
    <dbReference type="NCBI Taxonomy" id="94625"/>
    <lineage>
        <taxon>Bacteria</taxon>
        <taxon>Pseudomonadati</taxon>
        <taxon>Pseudomonadota</taxon>
        <taxon>Alphaproteobacteria</taxon>
        <taxon>Hyphomicrobiales</taxon>
        <taxon>Brucellaceae</taxon>
        <taxon>Brucella/Ochrobactrum group</taxon>
        <taxon>Brucella</taxon>
    </lineage>
</organism>
<evidence type="ECO:0000313" key="1">
    <source>
        <dbReference type="EMBL" id="HHV70713.1"/>
    </source>
</evidence>
<proteinExistence type="predicted"/>
<dbReference type="Proteomes" id="UP000551563">
    <property type="component" value="Unassembled WGS sequence"/>
</dbReference>
<name>A0A7V6PGT8_9HYPH</name>
<reference evidence="1 2" key="1">
    <citation type="journal article" date="2020" name="Biotechnol. Biofuels">
        <title>New insights from the biogas microbiome by comprehensive genome-resolved metagenomics of nearly 1600 species originating from multiple anaerobic digesters.</title>
        <authorList>
            <person name="Campanaro S."/>
            <person name="Treu L."/>
            <person name="Rodriguez-R L.M."/>
            <person name="Kovalovszki A."/>
            <person name="Ziels R.M."/>
            <person name="Maus I."/>
            <person name="Zhu X."/>
            <person name="Kougias P.G."/>
            <person name="Basile A."/>
            <person name="Luo G."/>
            <person name="Schluter A."/>
            <person name="Konstantinidis K.T."/>
            <person name="Angelidaki I."/>
        </authorList>
    </citation>
    <scope>NUCLEOTIDE SEQUENCE [LARGE SCALE GENOMIC DNA]</scope>
    <source>
        <strain evidence="1">AS04akNAM_66</strain>
    </source>
</reference>
<dbReference type="AlphaFoldDB" id="A0A7V6PGT8"/>
<gene>
    <name evidence="1" type="ORF">GXX48_24280</name>
</gene>
<accession>A0A7V6PGT8</accession>
<dbReference type="EMBL" id="DUMN01000696">
    <property type="protein sequence ID" value="HHV70713.1"/>
    <property type="molecule type" value="Genomic_DNA"/>
</dbReference>